<dbReference type="OrthoDB" id="686202at2759"/>
<comment type="caution">
    <text evidence="2">Lacks conserved residue(s) required for the propagation of feature annotation.</text>
</comment>
<evidence type="ECO:0000256" key="2">
    <source>
        <dbReference type="PROSITE-ProRule" id="PRU01002"/>
    </source>
</evidence>
<proteinExistence type="predicted"/>
<dbReference type="PANTHER" id="PTHR34122">
    <property type="entry name" value="EXPRESSED PROTEIN-RELATED"/>
    <property type="match status" value="1"/>
</dbReference>
<dbReference type="InterPro" id="IPR014977">
    <property type="entry name" value="WRC_dom"/>
</dbReference>
<reference evidence="6" key="1">
    <citation type="submission" date="2025-08" db="UniProtKB">
        <authorList>
            <consortium name="RefSeq"/>
        </authorList>
    </citation>
    <scope>IDENTIFICATION</scope>
    <source>
        <strain evidence="6">OHB3-1</strain>
    </source>
</reference>
<dbReference type="RefSeq" id="XP_022151363.1">
    <property type="nucleotide sequence ID" value="XM_022295671.1"/>
</dbReference>
<feature type="domain" description="WRC" evidence="4">
    <location>
        <begin position="185"/>
        <end position="229"/>
    </location>
</feature>
<evidence type="ECO:0000259" key="4">
    <source>
        <dbReference type="PROSITE" id="PS51667"/>
    </source>
</evidence>
<evidence type="ECO:0000256" key="3">
    <source>
        <dbReference type="SAM" id="MobiDB-lite"/>
    </source>
</evidence>
<feature type="region of interest" description="Disordered" evidence="3">
    <location>
        <begin position="1"/>
        <end position="53"/>
    </location>
</feature>
<keyword evidence="1" id="KW-0539">Nucleus</keyword>
<evidence type="ECO:0000313" key="6">
    <source>
        <dbReference type="RefSeq" id="XP_022151363.1"/>
    </source>
</evidence>
<dbReference type="GeneID" id="111019324"/>
<feature type="compositionally biased region" description="Low complexity" evidence="3">
    <location>
        <begin position="134"/>
        <end position="153"/>
    </location>
</feature>
<protein>
    <submittedName>
        <fullName evidence="6">Uncharacterized protein LOC111019324 isoform X1</fullName>
    </submittedName>
</protein>
<organism evidence="5 6">
    <name type="scientific">Momordica charantia</name>
    <name type="common">Bitter gourd</name>
    <name type="synonym">Balsam pear</name>
    <dbReference type="NCBI Taxonomy" id="3673"/>
    <lineage>
        <taxon>Eukaryota</taxon>
        <taxon>Viridiplantae</taxon>
        <taxon>Streptophyta</taxon>
        <taxon>Embryophyta</taxon>
        <taxon>Tracheophyta</taxon>
        <taxon>Spermatophyta</taxon>
        <taxon>Magnoliopsida</taxon>
        <taxon>eudicotyledons</taxon>
        <taxon>Gunneridae</taxon>
        <taxon>Pentapetalae</taxon>
        <taxon>rosids</taxon>
        <taxon>fabids</taxon>
        <taxon>Cucurbitales</taxon>
        <taxon>Cucurbitaceae</taxon>
        <taxon>Momordiceae</taxon>
        <taxon>Momordica</taxon>
    </lineage>
</organism>
<dbReference type="PANTHER" id="PTHR34122:SF1">
    <property type="entry name" value="EXPRESSED PROTEIN"/>
    <property type="match status" value="1"/>
</dbReference>
<keyword evidence="5" id="KW-1185">Reference proteome</keyword>
<feature type="compositionally biased region" description="Low complexity" evidence="3">
    <location>
        <begin position="8"/>
        <end position="22"/>
    </location>
</feature>
<sequence length="289" mass="31703">MRIRKRQLSLPFSSLPLSSDSDPLPPVQLPCAAPHGDDPSPPPPHHNTAPKLPMTLEEVDGDEEETREIARVFGAETSYGVVPQQSTSSPPGVVGKWCEREKAFPLKKRRGSFERPTELDDNKEEITTANSPEMIINKNNMKATKMNKKYATTSSPPQQKQEPEESKVGPELAVAGKKRSRGGALMEGSRCSRVNGRGWRCCQQTLVGYSLCEHHLGKGRLRSINTVRRRSAAAPKKEQPLPPPPLTPASKKRSVKLGVVKARSISSLLGQTDNVMAAPLYPLPHDDDV</sequence>
<dbReference type="KEGG" id="mcha:111019324"/>
<gene>
    <name evidence="6" type="primary">LOC111019324</name>
</gene>
<evidence type="ECO:0000313" key="5">
    <source>
        <dbReference type="Proteomes" id="UP000504603"/>
    </source>
</evidence>
<feature type="region of interest" description="Disordered" evidence="3">
    <location>
        <begin position="223"/>
        <end position="255"/>
    </location>
</feature>
<feature type="compositionally biased region" description="Basic and acidic residues" evidence="3">
    <location>
        <begin position="111"/>
        <end position="126"/>
    </location>
</feature>
<dbReference type="AlphaFoldDB" id="A0A6J1DBZ7"/>
<evidence type="ECO:0000256" key="1">
    <source>
        <dbReference type="ARBA" id="ARBA00023242"/>
    </source>
</evidence>
<accession>A0A6J1DBZ7</accession>
<dbReference type="PROSITE" id="PS51667">
    <property type="entry name" value="WRC"/>
    <property type="match status" value="1"/>
</dbReference>
<dbReference type="Proteomes" id="UP000504603">
    <property type="component" value="Unplaced"/>
</dbReference>
<name>A0A6J1DBZ7_MOMCH</name>
<dbReference type="Pfam" id="PF08879">
    <property type="entry name" value="WRC"/>
    <property type="match status" value="1"/>
</dbReference>
<feature type="region of interest" description="Disordered" evidence="3">
    <location>
        <begin position="108"/>
        <end position="181"/>
    </location>
</feature>